<name>A0AA88XEC2_PINIB</name>
<dbReference type="GO" id="GO:0003824">
    <property type="term" value="F:catalytic activity"/>
    <property type="evidence" value="ECO:0007669"/>
    <property type="project" value="InterPro"/>
</dbReference>
<dbReference type="Proteomes" id="UP001186944">
    <property type="component" value="Unassembled WGS sequence"/>
</dbReference>
<dbReference type="Pfam" id="PF00078">
    <property type="entry name" value="RVT_1"/>
    <property type="match status" value="1"/>
</dbReference>
<keyword evidence="3" id="KW-1185">Reference proteome</keyword>
<reference evidence="2" key="1">
    <citation type="submission" date="2019-08" db="EMBL/GenBank/DDBJ databases">
        <title>The improved chromosome-level genome for the pearl oyster Pinctada fucata martensii using PacBio sequencing and Hi-C.</title>
        <authorList>
            <person name="Zheng Z."/>
        </authorList>
    </citation>
    <scope>NUCLEOTIDE SEQUENCE</scope>
    <source>
        <strain evidence="2">ZZ-2019</strain>
        <tissue evidence="2">Adductor muscle</tissue>
    </source>
</reference>
<dbReference type="PANTHER" id="PTHR47510:SF3">
    <property type="entry name" value="ENDO_EXONUCLEASE_PHOSPHATASE DOMAIN-CONTAINING PROTEIN"/>
    <property type="match status" value="1"/>
</dbReference>
<evidence type="ECO:0000313" key="3">
    <source>
        <dbReference type="Proteomes" id="UP001186944"/>
    </source>
</evidence>
<dbReference type="InterPro" id="IPR043502">
    <property type="entry name" value="DNA/RNA_pol_sf"/>
</dbReference>
<dbReference type="AlphaFoldDB" id="A0AA88XEC2"/>
<dbReference type="InterPro" id="IPR036691">
    <property type="entry name" value="Endo/exonu/phosph_ase_sf"/>
</dbReference>
<dbReference type="SUPFAM" id="SSF56219">
    <property type="entry name" value="DNase I-like"/>
    <property type="match status" value="1"/>
</dbReference>
<dbReference type="SUPFAM" id="SSF56672">
    <property type="entry name" value="DNA/RNA polymerases"/>
    <property type="match status" value="1"/>
</dbReference>
<evidence type="ECO:0000259" key="1">
    <source>
        <dbReference type="PROSITE" id="PS50878"/>
    </source>
</evidence>
<dbReference type="InterPro" id="IPR000477">
    <property type="entry name" value="RT_dom"/>
</dbReference>
<feature type="domain" description="Reverse transcriptase" evidence="1">
    <location>
        <begin position="493"/>
        <end position="748"/>
    </location>
</feature>
<dbReference type="CDD" id="cd01650">
    <property type="entry name" value="RT_nLTR_like"/>
    <property type="match status" value="1"/>
</dbReference>
<evidence type="ECO:0000313" key="2">
    <source>
        <dbReference type="EMBL" id="KAK3083680.1"/>
    </source>
</evidence>
<dbReference type="PANTHER" id="PTHR47510">
    <property type="entry name" value="REVERSE TRANSCRIPTASE DOMAIN-CONTAINING PROTEIN"/>
    <property type="match status" value="1"/>
</dbReference>
<dbReference type="Pfam" id="PF03372">
    <property type="entry name" value="Exo_endo_phos"/>
    <property type="match status" value="1"/>
</dbReference>
<organism evidence="2 3">
    <name type="scientific">Pinctada imbricata</name>
    <name type="common">Atlantic pearl-oyster</name>
    <name type="synonym">Pinctada martensii</name>
    <dbReference type="NCBI Taxonomy" id="66713"/>
    <lineage>
        <taxon>Eukaryota</taxon>
        <taxon>Metazoa</taxon>
        <taxon>Spiralia</taxon>
        <taxon>Lophotrochozoa</taxon>
        <taxon>Mollusca</taxon>
        <taxon>Bivalvia</taxon>
        <taxon>Autobranchia</taxon>
        <taxon>Pteriomorphia</taxon>
        <taxon>Pterioida</taxon>
        <taxon>Pterioidea</taxon>
        <taxon>Pteriidae</taxon>
        <taxon>Pinctada</taxon>
    </lineage>
</organism>
<protein>
    <recommendedName>
        <fullName evidence="1">Reverse transcriptase domain-containing protein</fullName>
    </recommendedName>
</protein>
<proteinExistence type="predicted"/>
<sequence length="1064" mass="122873">MLLIVLILLCNDIAENPGPESSVIHGFSVFHLNIRSIRNKLNDVENLLDEFDIACFTETHLDTAISLEDIEIPGFEPPFRKDRTNHGGGILIYYRSGLTVKRRVELENDIDESIWIELLTKNKSLLICCLYRPPNSRNDFWDRLEQSVGSASDSSQALLLCGDWNVDFQERLPSRIKDLLSLYDLSNVINESTRITDTTTKCIDPIILSDTTISQESGTIDARLSDHMATYVTLNFETPVRKTFLRKVWLYKECRFENMRDEISTTDWSFLNDGNDIDNTVSLFSDKLKTIMNKHIPRKEVTIRPLDKAWFNSEIRREIRHRDRLRKTYRRTGKTSDRVKYKNQRNKVNNMKKRLKEKYFESMNDSLRDYKQTDSKTYWKLIGSLIKGGNKNNEIPTLIYNGQSAFSDESKCNMFNDHCCSVSDLDDSNIDLPPFENRTDSEISDVDISIDEIIDQIKILDPKKAVGPDEFSHLLLKNVCNEIATPLSIIFNKSLQLGKFPSQWKHAYVLPIFKKGEKSSPSNYRPISLLSCIGKLFERVLFKHFYNYLQNYDLLYRLQAGFRPGQSTVTQLIEIYHQICVAIDNREFSCFTFCDISKAFDRVWIKGLVYKLGKYGFKGRVLSWISDYLSSRTQQVKFQESASSTGHLRAGVPQGSVLGPLFFLIYINDLPDGLLGLTRLFADDTSNSHTSSNLQKIKDDNDHYLLKIKKWATYWLVDFNPKKTEIMIFGNSSIDYNSLNFSFDGEMIHPSLTHRHLGIIFSADAKWTKHVDSIIARVSKQISVLRKLKYTIKKNFLSNIYLTFIRPSFEYASEVWDNLSNFDEERLEKFQLEAGRIVTGLPSYCSRTAIYFETGWETLKERRHNRKLNLMYKVQHNLALDYLSNLIPSQVGSSNSYNLRNSENINLPFCRTSLLQSSFIPSSINAWNDLPLSVRSSTSLSQFKAKLKSETTRSAHFDFGDRKLQILHSRLRHGCSTLNGDLFRINVTNSSMCSCGAQDERALHFFIQCQQYNTIRRDLFSKLNQIGASPDIGTILYGDPDLSYTNNIEIFKAVHRYISQSKRF</sequence>
<dbReference type="Gene3D" id="3.60.10.10">
    <property type="entry name" value="Endonuclease/exonuclease/phosphatase"/>
    <property type="match status" value="1"/>
</dbReference>
<dbReference type="PROSITE" id="PS50878">
    <property type="entry name" value="RT_POL"/>
    <property type="match status" value="1"/>
</dbReference>
<gene>
    <name evidence="2" type="ORF">FSP39_001379</name>
</gene>
<accession>A0AA88XEC2</accession>
<dbReference type="InterPro" id="IPR005135">
    <property type="entry name" value="Endo/exonuclease/phosphatase"/>
</dbReference>
<comment type="caution">
    <text evidence="2">The sequence shown here is derived from an EMBL/GenBank/DDBJ whole genome shotgun (WGS) entry which is preliminary data.</text>
</comment>
<dbReference type="EMBL" id="VSWD01000013">
    <property type="protein sequence ID" value="KAK3083680.1"/>
    <property type="molecule type" value="Genomic_DNA"/>
</dbReference>